<evidence type="ECO:0000259" key="2">
    <source>
        <dbReference type="SMART" id="SM00481"/>
    </source>
</evidence>
<evidence type="ECO:0000313" key="3">
    <source>
        <dbReference type="EMBL" id="OAI08087.1"/>
    </source>
</evidence>
<protein>
    <recommendedName>
        <fullName evidence="2">Polymerase/histidinol phosphatase N-terminal domain-containing protein</fullName>
    </recommendedName>
</protein>
<accession>A0A177MQK1</accession>
<dbReference type="GO" id="GO:0004534">
    <property type="term" value="F:5'-3' RNA exonuclease activity"/>
    <property type="evidence" value="ECO:0007669"/>
    <property type="project" value="TreeGrafter"/>
</dbReference>
<dbReference type="OrthoDB" id="9791620at2"/>
<sequence length="893" mass="100124">MNGMTVISEIRNESNGAQFRRADLHIHSFGDTGSYDVTDTNMSPENIVDTAITENLQIIAITDHNQIGNISRALKHAEGKPILVVPGVELSTPQGHFLVYFPTLQSIERFYGKLNISSDKKTCYDTIPQCLKFADEFEGFGICAHIDLDNGFEKTIVKYNTFKQEVLNCKNLLALEVSNANNSLWFSHSDDSPDRKNCAVLRCEYLGQEERTELAKVMSSDAHSLAALGRNANGNRRLTRLKMESLTFDALRIALLDCAARVRLEDLIPPSIPHFIGMKLEGGFLKNQVVHFSRNLTCIIGGRGAGKSTMLESLRVASGNPINNTIVDSEVWPDEISLVYEDEVGQQHILTRSKLNDISNADPDGPTWVTIESYGQGETAETIQHCDKDPTILLKFIDGFMDLNAMNQLDIELRDNLLANQTLIENLQQDINRIAETEKAKTLADVQVAALKNQKASEVVELEEKLAKERLFRDRLNINLKTLLNSINECLTSEELKNLMSEQDGTTLAVGQTEFETVKTLVNNLAAEVESLSTQLKTKITDANAKITAQLKSWALKEKETQTKIEDLRRELEKQNIKLDIAFIRKVTKDATDSAAKLIELKKSIPKQQEAFKVRRSLLKDRLELKSKLFTTRQAFAMAMNNNLATTVVDYKVTIKFHEGLLSNDFENLIKTAMGWRTSQVPKANLIASQLSPITLLDAINRKVTDKLEQVVDIDNNKVFSKSDAGDILTTMGQWDTKSALERCVFEDRPEIKVSKAVVMGNGNKTYQVRDFSMLSLGQQQSILLSILLFSKSKTPLIIDQPEDNLDSEFIYKTLVRSLRSIKEYRQVIIVTHNANIAVLGDAELIIPLRGASELSIIRDRGSIDTTETKDIVCTILEGSQKAFKRRQEVYGF</sequence>
<dbReference type="InterPro" id="IPR052018">
    <property type="entry name" value="PHP_domain"/>
</dbReference>
<dbReference type="SUPFAM" id="SSF52540">
    <property type="entry name" value="P-loop containing nucleoside triphosphate hydrolases"/>
    <property type="match status" value="1"/>
</dbReference>
<comment type="caution">
    <text evidence="3">The sequence shown here is derived from an EMBL/GenBank/DDBJ whole genome shotgun (WGS) entry which is preliminary data.</text>
</comment>
<dbReference type="PANTHER" id="PTHR42924">
    <property type="entry name" value="EXONUCLEASE"/>
    <property type="match status" value="1"/>
</dbReference>
<dbReference type="InterPro" id="IPR003959">
    <property type="entry name" value="ATPase_AAA_core"/>
</dbReference>
<dbReference type="GO" id="GO:0005524">
    <property type="term" value="F:ATP binding"/>
    <property type="evidence" value="ECO:0007669"/>
    <property type="project" value="InterPro"/>
</dbReference>
<dbReference type="NCBIfam" id="NF045780">
    <property type="entry name" value="TrlF_fam_ATP"/>
    <property type="match status" value="1"/>
</dbReference>
<dbReference type="CDD" id="cd07432">
    <property type="entry name" value="PHP_HisPPase"/>
    <property type="match status" value="1"/>
</dbReference>
<dbReference type="GO" id="GO:0035312">
    <property type="term" value="F:5'-3' DNA exonuclease activity"/>
    <property type="evidence" value="ECO:0007669"/>
    <property type="project" value="TreeGrafter"/>
</dbReference>
<feature type="coiled-coil region" evidence="1">
    <location>
        <begin position="551"/>
        <end position="585"/>
    </location>
</feature>
<dbReference type="SMART" id="SM00481">
    <property type="entry name" value="POLIIIAc"/>
    <property type="match status" value="1"/>
</dbReference>
<dbReference type="InterPro" id="IPR016195">
    <property type="entry name" value="Pol/histidinol_Pase-like"/>
</dbReference>
<dbReference type="InterPro" id="IPR027417">
    <property type="entry name" value="P-loop_NTPase"/>
</dbReference>
<dbReference type="AlphaFoldDB" id="A0A177MQK1"/>
<dbReference type="EMBL" id="LUUG01000048">
    <property type="protein sequence ID" value="OAI08087.1"/>
    <property type="molecule type" value="Genomic_DNA"/>
</dbReference>
<dbReference type="GO" id="GO:0016887">
    <property type="term" value="F:ATP hydrolysis activity"/>
    <property type="evidence" value="ECO:0007669"/>
    <property type="project" value="InterPro"/>
</dbReference>
<dbReference type="Pfam" id="PF13304">
    <property type="entry name" value="AAA_21"/>
    <property type="match status" value="1"/>
</dbReference>
<name>A0A177MQK1_METMH</name>
<reference evidence="3 4" key="1">
    <citation type="submission" date="2016-03" db="EMBL/GenBank/DDBJ databases">
        <authorList>
            <person name="Ploux O."/>
        </authorList>
    </citation>
    <scope>NUCLEOTIDE SEQUENCE [LARGE SCALE GENOMIC DNA]</scope>
    <source>
        <strain evidence="3 4">R-45363</strain>
    </source>
</reference>
<dbReference type="PANTHER" id="PTHR42924:SF3">
    <property type="entry name" value="POLYMERASE_HISTIDINOL PHOSPHATASE N-TERMINAL DOMAIN-CONTAINING PROTEIN"/>
    <property type="match status" value="1"/>
</dbReference>
<dbReference type="Pfam" id="PF02811">
    <property type="entry name" value="PHP"/>
    <property type="match status" value="1"/>
</dbReference>
<dbReference type="InterPro" id="IPR003141">
    <property type="entry name" value="Pol/His_phosphatase_N"/>
</dbReference>
<feature type="domain" description="Polymerase/histidinol phosphatase N-terminal" evidence="2">
    <location>
        <begin position="22"/>
        <end position="94"/>
    </location>
</feature>
<gene>
    <name evidence="3" type="ORF">A1332_08470</name>
</gene>
<organism evidence="3 4">
    <name type="scientific">Methylomonas methanica</name>
    <dbReference type="NCBI Taxonomy" id="421"/>
    <lineage>
        <taxon>Bacteria</taxon>
        <taxon>Pseudomonadati</taxon>
        <taxon>Pseudomonadota</taxon>
        <taxon>Gammaproteobacteria</taxon>
        <taxon>Methylococcales</taxon>
        <taxon>Methylococcaceae</taxon>
        <taxon>Methylomonas</taxon>
    </lineage>
</organism>
<dbReference type="Gene3D" id="3.40.50.300">
    <property type="entry name" value="P-loop containing nucleotide triphosphate hydrolases"/>
    <property type="match status" value="2"/>
</dbReference>
<evidence type="ECO:0000256" key="1">
    <source>
        <dbReference type="SAM" id="Coils"/>
    </source>
</evidence>
<dbReference type="SUPFAM" id="SSF89550">
    <property type="entry name" value="PHP domain-like"/>
    <property type="match status" value="1"/>
</dbReference>
<proteinExistence type="predicted"/>
<keyword evidence="1" id="KW-0175">Coiled coil</keyword>
<dbReference type="Gene3D" id="3.20.20.140">
    <property type="entry name" value="Metal-dependent hydrolases"/>
    <property type="match status" value="1"/>
</dbReference>
<dbReference type="InterPro" id="IPR004013">
    <property type="entry name" value="PHP_dom"/>
</dbReference>
<dbReference type="InterPro" id="IPR054787">
    <property type="entry name" value="TrlF_ATPase"/>
</dbReference>
<dbReference type="Proteomes" id="UP000078090">
    <property type="component" value="Unassembled WGS sequence"/>
</dbReference>
<evidence type="ECO:0000313" key="4">
    <source>
        <dbReference type="Proteomes" id="UP000078090"/>
    </source>
</evidence>